<dbReference type="KEGG" id="oni:Osc7112_5263"/>
<keyword evidence="8" id="KW-0175">Coiled coil</keyword>
<accession>K9VN43</accession>
<dbReference type="eggNOG" id="COG1724">
    <property type="taxonomic scope" value="Bacteria"/>
</dbReference>
<dbReference type="eggNOG" id="COG1196">
    <property type="taxonomic scope" value="Bacteria"/>
</dbReference>
<dbReference type="SUPFAM" id="SSF54786">
    <property type="entry name" value="YcfA/nrd intein domain"/>
    <property type="match status" value="1"/>
</dbReference>
<dbReference type="GO" id="GO:0003729">
    <property type="term" value="F:mRNA binding"/>
    <property type="evidence" value="ECO:0007669"/>
    <property type="project" value="InterPro"/>
</dbReference>
<feature type="coiled-coil region" evidence="8">
    <location>
        <begin position="347"/>
        <end position="478"/>
    </location>
</feature>
<dbReference type="AlphaFoldDB" id="K9VN43"/>
<dbReference type="HOGENOM" id="CLU_494920_0_0_3"/>
<keyword evidence="11" id="KW-1185">Reference proteome</keyword>
<dbReference type="InterPro" id="IPR038570">
    <property type="entry name" value="HicA_sf"/>
</dbReference>
<dbReference type="Gene3D" id="3.30.920.30">
    <property type="entry name" value="Hypothetical protein"/>
    <property type="match status" value="1"/>
</dbReference>
<evidence type="ECO:0000256" key="3">
    <source>
        <dbReference type="ARBA" id="ARBA00022722"/>
    </source>
</evidence>
<evidence type="ECO:0000313" key="11">
    <source>
        <dbReference type="Proteomes" id="UP000010478"/>
    </source>
</evidence>
<proteinExistence type="inferred from homology"/>
<evidence type="ECO:0000256" key="5">
    <source>
        <dbReference type="ARBA" id="ARBA00022801"/>
    </source>
</evidence>
<keyword evidence="7" id="KW-0346">Stress response</keyword>
<keyword evidence="4" id="KW-0255">Endonuclease</keyword>
<dbReference type="EMBL" id="CP003614">
    <property type="protein sequence ID" value="AFZ09513.1"/>
    <property type="molecule type" value="Genomic_DNA"/>
</dbReference>
<feature type="coiled-coil region" evidence="8">
    <location>
        <begin position="241"/>
        <end position="307"/>
    </location>
</feature>
<feature type="transmembrane region" description="Helical" evidence="9">
    <location>
        <begin position="203"/>
        <end position="223"/>
    </location>
</feature>
<organism evidence="10 11">
    <name type="scientific">Phormidium nigroviride PCC 7112</name>
    <dbReference type="NCBI Taxonomy" id="179408"/>
    <lineage>
        <taxon>Bacteria</taxon>
        <taxon>Bacillati</taxon>
        <taxon>Cyanobacteriota</taxon>
        <taxon>Cyanophyceae</taxon>
        <taxon>Oscillatoriophycideae</taxon>
        <taxon>Oscillatoriales</taxon>
        <taxon>Oscillatoriaceae</taxon>
        <taxon>Phormidium</taxon>
    </lineage>
</organism>
<dbReference type="GO" id="GO:0016787">
    <property type="term" value="F:hydrolase activity"/>
    <property type="evidence" value="ECO:0007669"/>
    <property type="project" value="UniProtKB-KW"/>
</dbReference>
<dbReference type="GO" id="GO:0004519">
    <property type="term" value="F:endonuclease activity"/>
    <property type="evidence" value="ECO:0007669"/>
    <property type="project" value="UniProtKB-KW"/>
</dbReference>
<keyword evidence="6" id="KW-0694">RNA-binding</keyword>
<keyword evidence="5" id="KW-0378">Hydrolase</keyword>
<dbReference type="STRING" id="179408.Osc7112_5263"/>
<evidence type="ECO:0000313" key="10">
    <source>
        <dbReference type="EMBL" id="AFZ09513.1"/>
    </source>
</evidence>
<protein>
    <submittedName>
        <fullName evidence="10">YcfA family protein</fullName>
    </submittedName>
</protein>
<reference evidence="10 11" key="1">
    <citation type="submission" date="2012-05" db="EMBL/GenBank/DDBJ databases">
        <title>Finished chromosome of genome of Oscillatoria sp. PCC 7112.</title>
        <authorList>
            <consortium name="US DOE Joint Genome Institute"/>
            <person name="Gugger M."/>
            <person name="Coursin T."/>
            <person name="Rippka R."/>
            <person name="Tandeau De Marsac N."/>
            <person name="Huntemann M."/>
            <person name="Wei C.-L."/>
            <person name="Han J."/>
            <person name="Detter J.C."/>
            <person name="Han C."/>
            <person name="Tapia R."/>
            <person name="Davenport K."/>
            <person name="Daligault H."/>
            <person name="Erkkila T."/>
            <person name="Gu W."/>
            <person name="Munk A.C.C."/>
            <person name="Teshima H."/>
            <person name="Xu Y."/>
            <person name="Chain P."/>
            <person name="Chen A."/>
            <person name="Krypides N."/>
            <person name="Mavromatis K."/>
            <person name="Markowitz V."/>
            <person name="Szeto E."/>
            <person name="Ivanova N."/>
            <person name="Mikhailova N."/>
            <person name="Ovchinnikova G."/>
            <person name="Pagani I."/>
            <person name="Pati A."/>
            <person name="Goodwin L."/>
            <person name="Peters L."/>
            <person name="Pitluck S."/>
            <person name="Woyke T."/>
            <person name="Kerfeld C."/>
        </authorList>
    </citation>
    <scope>NUCLEOTIDE SEQUENCE [LARGE SCALE GENOMIC DNA]</scope>
    <source>
        <strain evidence="10 11">PCC 7112</strain>
    </source>
</reference>
<comment type="similarity">
    <text evidence="1">Belongs to the HicA mRNA interferase family.</text>
</comment>
<keyword evidence="9" id="KW-0472">Membrane</keyword>
<keyword evidence="2" id="KW-1277">Toxin-antitoxin system</keyword>
<dbReference type="Pfam" id="PF07927">
    <property type="entry name" value="HicA_toxin"/>
    <property type="match status" value="1"/>
</dbReference>
<dbReference type="Proteomes" id="UP000010478">
    <property type="component" value="Chromosome"/>
</dbReference>
<evidence type="ECO:0000256" key="6">
    <source>
        <dbReference type="ARBA" id="ARBA00022884"/>
    </source>
</evidence>
<keyword evidence="3" id="KW-0540">Nuclease</keyword>
<gene>
    <name evidence="10" type="ORF">Osc7112_5263</name>
</gene>
<keyword evidence="9" id="KW-1133">Transmembrane helix</keyword>
<dbReference type="InterPro" id="IPR012933">
    <property type="entry name" value="HicA_mRNA_interferase"/>
</dbReference>
<evidence type="ECO:0000256" key="9">
    <source>
        <dbReference type="SAM" id="Phobius"/>
    </source>
</evidence>
<evidence type="ECO:0000256" key="4">
    <source>
        <dbReference type="ARBA" id="ARBA00022759"/>
    </source>
</evidence>
<name>K9VN43_9CYAN</name>
<evidence type="ECO:0000256" key="7">
    <source>
        <dbReference type="ARBA" id="ARBA00023016"/>
    </source>
</evidence>
<evidence type="ECO:0000256" key="1">
    <source>
        <dbReference type="ARBA" id="ARBA00006620"/>
    </source>
</evidence>
<evidence type="ECO:0000256" key="8">
    <source>
        <dbReference type="SAM" id="Coils"/>
    </source>
</evidence>
<evidence type="ECO:0000256" key="2">
    <source>
        <dbReference type="ARBA" id="ARBA00022649"/>
    </source>
</evidence>
<sequence precursor="true">MKHIMKQKLPRINPTTLIKSLGRFTLLATFAFGLGTLRNWEHYNNYWHGTIFRVQTVDFNMLSHTLPVKLSYTLLQGNIGELQRTLDSNYGLFGLIVTDCQISTKDCLSEQILYQSKSSQKWTKEISLATLSNHPYDLLQNPPPLQTERQYAKPDDSKPIPTGKVNSGEIIGRVYYVRGVPPTFIEDYNNWIKNPFKRTGSRTLYTSTFALFFVSGLSAWIIIEVVLSAKRNEQHLAQQQGEQLQREIQLIKLQLEEKNQQTIKLIDQRERGLAELESYRQEQEQNKGELENEIASYESELALKEQQQQETAQTLEDDLQLLWQEWQETSQRESEAKQRSEALYQTIVDLKRDRDLIQQQSRQLEQQLETIPNINELKAALDINNELNAALEGARTELDRTKEQSRDWEKFYVEEIDRLEKEKVQLNSKLYSSKSKTQFLEDRKRQLESDLCAAKYQTQTLENTIESLNVRLQNQSQNSHSAIPWSQLPSISGREAMGSLERLGFRRDRQNGSHVVLERVRVVKQIDSCTVPLHDELDSGTLAGILRQANVTPEDFLDNL</sequence>
<keyword evidence="9" id="KW-0812">Transmembrane</keyword>